<accession>A0A8J2HA71</accession>
<dbReference type="GO" id="GO:0016020">
    <property type="term" value="C:membrane"/>
    <property type="evidence" value="ECO:0007669"/>
    <property type="project" value="TreeGrafter"/>
</dbReference>
<dbReference type="Pfam" id="PF01553">
    <property type="entry name" value="Acyltransferase"/>
    <property type="match status" value="1"/>
</dbReference>
<name>A0A8J2HA71_COTCN</name>
<comment type="caution">
    <text evidence="3">The sequence shown here is derived from an EMBL/GenBank/DDBJ whole genome shotgun (WGS) entry which is preliminary data.</text>
</comment>
<dbReference type="GO" id="GO:0016746">
    <property type="term" value="F:acyltransferase activity"/>
    <property type="evidence" value="ECO:0007669"/>
    <property type="project" value="InterPro"/>
</dbReference>
<dbReference type="InterPro" id="IPR002123">
    <property type="entry name" value="Plipid/glycerol_acylTrfase"/>
</dbReference>
<keyword evidence="4" id="KW-1185">Reference proteome</keyword>
<dbReference type="EMBL" id="CAJNRD030001119">
    <property type="protein sequence ID" value="CAG5087669.1"/>
    <property type="molecule type" value="Genomic_DNA"/>
</dbReference>
<reference evidence="3" key="1">
    <citation type="submission" date="2021-04" db="EMBL/GenBank/DDBJ databases">
        <authorList>
            <person name="Chebbi M.A.C M."/>
        </authorList>
    </citation>
    <scope>NUCLEOTIDE SEQUENCE</scope>
</reference>
<protein>
    <submittedName>
        <fullName evidence="3">Similar to TMEM68: Transmembrane protein 68 (Bos taurus)</fullName>
    </submittedName>
</protein>
<organism evidence="3 4">
    <name type="scientific">Cotesia congregata</name>
    <name type="common">Parasitoid wasp</name>
    <name type="synonym">Apanteles congregatus</name>
    <dbReference type="NCBI Taxonomy" id="51543"/>
    <lineage>
        <taxon>Eukaryota</taxon>
        <taxon>Metazoa</taxon>
        <taxon>Ecdysozoa</taxon>
        <taxon>Arthropoda</taxon>
        <taxon>Hexapoda</taxon>
        <taxon>Insecta</taxon>
        <taxon>Pterygota</taxon>
        <taxon>Neoptera</taxon>
        <taxon>Endopterygota</taxon>
        <taxon>Hymenoptera</taxon>
        <taxon>Apocrita</taxon>
        <taxon>Ichneumonoidea</taxon>
        <taxon>Braconidae</taxon>
        <taxon>Microgastrinae</taxon>
        <taxon>Cotesia</taxon>
    </lineage>
</organism>
<evidence type="ECO:0000313" key="4">
    <source>
        <dbReference type="Proteomes" id="UP000786811"/>
    </source>
</evidence>
<dbReference type="CDD" id="cd07987">
    <property type="entry name" value="LPLAT_MGAT-like"/>
    <property type="match status" value="1"/>
</dbReference>
<keyword evidence="1 3" id="KW-0812">Transmembrane</keyword>
<evidence type="ECO:0000313" key="3">
    <source>
        <dbReference type="EMBL" id="CAG5087669.1"/>
    </source>
</evidence>
<evidence type="ECO:0000259" key="2">
    <source>
        <dbReference type="Pfam" id="PF01553"/>
    </source>
</evidence>
<dbReference type="PANTHER" id="PTHR22753">
    <property type="entry name" value="TRANSMEMBRANE PROTEIN 68"/>
    <property type="match status" value="1"/>
</dbReference>
<dbReference type="OrthoDB" id="44277at2759"/>
<evidence type="ECO:0000256" key="1">
    <source>
        <dbReference type="SAM" id="Phobius"/>
    </source>
</evidence>
<sequence length="287" mass="32941">MPLLITFLLPIIILLLLYMTAAIFYIYKLHRGRLQEAYGRDWKSAARSVVAAIWDVHGYIYYGYEVVGMENIPTDEPVLFVYYHGAVPIDLYYLIAKMVLLRSKIIHTVADNFLFKVPGFAIICDVMKLIPGTVQTCSQILQEGNMLAIAPGGVYEAQFGDSYYKLMWKNRMGFAKVAVESKVKVIPFFTRNLREAFRTVSWGRRLWLRIYSLTRFPFAPIYGGFPVKLVTYIGKPIDYQEGLSPDQIKLKVAEALEQLINQHQSVPGSITRALLERVYNPTRHKKD</sequence>
<dbReference type="Proteomes" id="UP000786811">
    <property type="component" value="Unassembled WGS sequence"/>
</dbReference>
<feature type="domain" description="Phospholipid/glycerol acyltransferase" evidence="2">
    <location>
        <begin position="65"/>
        <end position="188"/>
    </location>
</feature>
<keyword evidence="1" id="KW-0472">Membrane</keyword>
<dbReference type="PANTHER" id="PTHR22753:SF14">
    <property type="entry name" value="MONOACYLGLYCEROL_DIACYLGLYCEROL O-ACYLTRANSFERASE"/>
    <property type="match status" value="1"/>
</dbReference>
<feature type="transmembrane region" description="Helical" evidence="1">
    <location>
        <begin position="6"/>
        <end position="27"/>
    </location>
</feature>
<proteinExistence type="predicted"/>
<dbReference type="AlphaFoldDB" id="A0A8J2HA71"/>
<keyword evidence="1" id="KW-1133">Transmembrane helix</keyword>
<gene>
    <name evidence="3" type="ORF">HICCMSTLAB_LOCUS4572</name>
</gene>